<dbReference type="Proteomes" id="UP000048926">
    <property type="component" value="Unassembled WGS sequence"/>
</dbReference>
<name>A0A0M6Y782_9HYPH</name>
<keyword evidence="5" id="KW-1185">Reference proteome</keyword>
<dbReference type="RefSeq" id="WP_055658064.1">
    <property type="nucleotide sequence ID" value="NZ_CXST01000002.1"/>
</dbReference>
<dbReference type="Gene3D" id="3.30.9.10">
    <property type="entry name" value="D-Amino Acid Oxidase, subunit A, domain 2"/>
    <property type="match status" value="1"/>
</dbReference>
<dbReference type="OrthoDB" id="9806601at2"/>
<accession>A0A0M6Y782</accession>
<reference evidence="5" key="1">
    <citation type="submission" date="2015-07" db="EMBL/GenBank/DDBJ databases">
        <authorList>
            <person name="Rodrigo-Torres Lidia"/>
            <person name="Arahal R.David."/>
        </authorList>
    </citation>
    <scope>NUCLEOTIDE SEQUENCE [LARGE SCALE GENOMIC DNA]</scope>
    <source>
        <strain evidence="5">CECT 4801</strain>
    </source>
</reference>
<feature type="domain" description="FAD dependent oxidoreductase" evidence="3">
    <location>
        <begin position="36"/>
        <end position="395"/>
    </location>
</feature>
<dbReference type="EC" id="1.4.3.-" evidence="4"/>
<dbReference type="PANTHER" id="PTHR13847">
    <property type="entry name" value="SARCOSINE DEHYDROGENASE-RELATED"/>
    <property type="match status" value="1"/>
</dbReference>
<keyword evidence="2" id="KW-0812">Transmembrane</keyword>
<gene>
    <name evidence="4" type="primary">puuB_3</name>
    <name evidence="4" type="ORF">LAL4801_03574</name>
</gene>
<dbReference type="InterPro" id="IPR036188">
    <property type="entry name" value="FAD/NAD-bd_sf"/>
</dbReference>
<dbReference type="InterPro" id="IPR006076">
    <property type="entry name" value="FAD-dep_OxRdtase"/>
</dbReference>
<sequence length="440" mass="48416">MPQSRTEARRTIGSYWEASVPQVKLDRQLIGNALFDVAIIGAGFAGLSAALRLAKAGVSVCVLEAEHVGYGASGRNGGFCCLGGTKLDERRLIKKFGLEEARRFVAYQVAGVNLVAQRLDSWGVDADRHSNGEIYLAHRRKDFAGFQAEAAFLKENFGIKARVLSKTDLDAEGYGGPTFHGGLQVPYGFALNPMAYVQALADQVRRAGGKIFGKSPVTGMTRDNDRWQLETEHGFIRARKVVLAGNGYAREDAPKWLHGRTLPVMSSILVTRPLSEGELAAQGWTSDTMAADTRNLLHYFRLLPDRRFLFGTRGGIFENAQSLAAMYKRARSDFDEMFPAWAGIEAEHSWYGHVCLARNLTPFVGEVPGLGGVYAAMGWHGSGIAMASISGEKVAGLILGKLQPEDLPVALRRPFARFPLPSLRKLYLQGAYWWYGWQDR</sequence>
<dbReference type="GO" id="GO:0016491">
    <property type="term" value="F:oxidoreductase activity"/>
    <property type="evidence" value="ECO:0007669"/>
    <property type="project" value="UniProtKB-KW"/>
</dbReference>
<dbReference type="AlphaFoldDB" id="A0A0M6Y782"/>
<dbReference type="Gene3D" id="3.50.50.60">
    <property type="entry name" value="FAD/NAD(P)-binding domain"/>
    <property type="match status" value="1"/>
</dbReference>
<evidence type="ECO:0000313" key="5">
    <source>
        <dbReference type="Proteomes" id="UP000048926"/>
    </source>
</evidence>
<dbReference type="EMBL" id="CXST01000002">
    <property type="protein sequence ID" value="CTQ45127.1"/>
    <property type="molecule type" value="Genomic_DNA"/>
</dbReference>
<dbReference type="SUPFAM" id="SSF51905">
    <property type="entry name" value="FAD/NAD(P)-binding domain"/>
    <property type="match status" value="1"/>
</dbReference>
<protein>
    <submittedName>
        <fullName evidence="4">Gamma-glutamylputrescine oxidoreductase</fullName>
        <ecNumber evidence="4">1.4.3.-</ecNumber>
    </submittedName>
</protein>
<dbReference type="STRING" id="187304.B0E33_05470"/>
<evidence type="ECO:0000256" key="1">
    <source>
        <dbReference type="ARBA" id="ARBA00023002"/>
    </source>
</evidence>
<evidence type="ECO:0000313" key="4">
    <source>
        <dbReference type="EMBL" id="CTQ45127.1"/>
    </source>
</evidence>
<dbReference type="Pfam" id="PF01266">
    <property type="entry name" value="DAO"/>
    <property type="match status" value="1"/>
</dbReference>
<feature type="transmembrane region" description="Helical" evidence="2">
    <location>
        <begin position="33"/>
        <end position="54"/>
    </location>
</feature>
<evidence type="ECO:0000256" key="2">
    <source>
        <dbReference type="SAM" id="Phobius"/>
    </source>
</evidence>
<dbReference type="GO" id="GO:0005737">
    <property type="term" value="C:cytoplasm"/>
    <property type="evidence" value="ECO:0007669"/>
    <property type="project" value="TreeGrafter"/>
</dbReference>
<keyword evidence="1 4" id="KW-0560">Oxidoreductase</keyword>
<evidence type="ECO:0000259" key="3">
    <source>
        <dbReference type="Pfam" id="PF01266"/>
    </source>
</evidence>
<proteinExistence type="predicted"/>
<keyword evidence="2" id="KW-1133">Transmembrane helix</keyword>
<organism evidence="4 5">
    <name type="scientific">Roseibium aggregatum</name>
    <dbReference type="NCBI Taxonomy" id="187304"/>
    <lineage>
        <taxon>Bacteria</taxon>
        <taxon>Pseudomonadati</taxon>
        <taxon>Pseudomonadota</taxon>
        <taxon>Alphaproteobacteria</taxon>
        <taxon>Hyphomicrobiales</taxon>
        <taxon>Stappiaceae</taxon>
        <taxon>Roseibium</taxon>
    </lineage>
</organism>
<dbReference type="PANTHER" id="PTHR13847:SF281">
    <property type="entry name" value="FAD DEPENDENT OXIDOREDUCTASE DOMAIN-CONTAINING PROTEIN"/>
    <property type="match status" value="1"/>
</dbReference>
<keyword evidence="2" id="KW-0472">Membrane</keyword>